<dbReference type="AlphaFoldDB" id="A0A412CHM1"/>
<dbReference type="CDD" id="cd02042">
    <property type="entry name" value="ParAB_family"/>
    <property type="match status" value="1"/>
</dbReference>
<dbReference type="InterPro" id="IPR050678">
    <property type="entry name" value="DNA_Partitioning_ATPase"/>
</dbReference>
<dbReference type="Pfam" id="PF13614">
    <property type="entry name" value="AAA_31"/>
    <property type="match status" value="1"/>
</dbReference>
<dbReference type="Proteomes" id="UP000286147">
    <property type="component" value="Unassembled WGS sequence"/>
</dbReference>
<protein>
    <submittedName>
        <fullName evidence="2">ParA family protein</fullName>
    </submittedName>
</protein>
<dbReference type="InterPro" id="IPR025669">
    <property type="entry name" value="AAA_dom"/>
</dbReference>
<gene>
    <name evidence="2" type="ORF">DWY77_00215</name>
</gene>
<evidence type="ECO:0000313" key="2">
    <source>
        <dbReference type="EMBL" id="RGQ87026.1"/>
    </source>
</evidence>
<dbReference type="SUPFAM" id="SSF52540">
    <property type="entry name" value="P-loop containing nucleoside triphosphate hydrolases"/>
    <property type="match status" value="1"/>
</dbReference>
<evidence type="ECO:0000259" key="1">
    <source>
        <dbReference type="Pfam" id="PF13614"/>
    </source>
</evidence>
<dbReference type="InterPro" id="IPR027417">
    <property type="entry name" value="P-loop_NTPase"/>
</dbReference>
<dbReference type="PANTHER" id="PTHR13696">
    <property type="entry name" value="P-LOOP CONTAINING NUCLEOSIDE TRIPHOSPHATE HYDROLASE"/>
    <property type="match status" value="1"/>
</dbReference>
<dbReference type="Gene3D" id="3.40.50.300">
    <property type="entry name" value="P-loop containing nucleotide triphosphate hydrolases"/>
    <property type="match status" value="1"/>
</dbReference>
<dbReference type="PANTHER" id="PTHR13696:SF99">
    <property type="entry name" value="COBYRINIC ACID AC-DIAMIDE SYNTHASE"/>
    <property type="match status" value="1"/>
</dbReference>
<feature type="domain" description="AAA" evidence="1">
    <location>
        <begin position="1"/>
        <end position="176"/>
    </location>
</feature>
<proteinExistence type="predicted"/>
<accession>A0A412CHM1</accession>
<dbReference type="EMBL" id="QRTP01000001">
    <property type="protein sequence ID" value="RGQ87026.1"/>
    <property type="molecule type" value="Genomic_DNA"/>
</dbReference>
<comment type="caution">
    <text evidence="2">The sequence shown here is derived from an EMBL/GenBank/DDBJ whole genome shotgun (WGS) entry which is preliminary data.</text>
</comment>
<organism evidence="2 3">
    <name type="scientific">Megamonas rupellensis</name>
    <dbReference type="NCBI Taxonomy" id="491921"/>
    <lineage>
        <taxon>Bacteria</taxon>
        <taxon>Bacillati</taxon>
        <taxon>Bacillota</taxon>
        <taxon>Negativicutes</taxon>
        <taxon>Selenomonadales</taxon>
        <taxon>Selenomonadaceae</taxon>
        <taxon>Megamonas</taxon>
    </lineage>
</organism>
<reference evidence="2 3" key="1">
    <citation type="submission" date="2018-08" db="EMBL/GenBank/DDBJ databases">
        <title>A genome reference for cultivated species of the human gut microbiota.</title>
        <authorList>
            <person name="Zou Y."/>
            <person name="Xue W."/>
            <person name="Luo G."/>
        </authorList>
    </citation>
    <scope>NUCLEOTIDE SEQUENCE [LARGE SCALE GENOMIC DNA]</scope>
    <source>
        <strain evidence="2 3">AF27-12</strain>
    </source>
</reference>
<name>A0A412CHM1_9FIRM</name>
<dbReference type="RefSeq" id="WP_118035336.1">
    <property type="nucleotide sequence ID" value="NZ_QRTP01000001.1"/>
</dbReference>
<evidence type="ECO:0000313" key="3">
    <source>
        <dbReference type="Proteomes" id="UP000286147"/>
    </source>
</evidence>
<sequence length="251" mass="28590">MKTISIQSFKGGTGKTTATANIAYVLNKYHDKKVLVVEADAQSNISSYFGIDKDREKGIADILIGNDIDIYSLIKKTRYDNLHIITAGLKMYVAEDYVKANKNPLVLKKALIKLAKEYDYCLIDNAPAINTISAVTMLASDEIIIPVCLDLFSIEGLKIIIEQIQKVKRANQELKIRGIFINRWQNNNAKHQAKDYLEKMFKEQYIFKAKIRESQHIANSTFTGRTVIDLNCRFGVTIDYKNLVNEYLKLK</sequence>